<keyword evidence="8" id="KW-0325">Glycoprotein</keyword>
<evidence type="ECO:0000256" key="6">
    <source>
        <dbReference type="ARBA" id="ARBA00022974"/>
    </source>
</evidence>
<gene>
    <name evidence="13" type="primary">101887982</name>
</gene>
<keyword evidence="10 12" id="KW-0449">Lipoprotein</keyword>
<evidence type="ECO:0000256" key="3">
    <source>
        <dbReference type="ARBA" id="ARBA00022475"/>
    </source>
</evidence>
<evidence type="ECO:0000256" key="7">
    <source>
        <dbReference type="ARBA" id="ARBA00023136"/>
    </source>
</evidence>
<evidence type="ECO:0000256" key="4">
    <source>
        <dbReference type="ARBA" id="ARBA00022622"/>
    </source>
</evidence>
<dbReference type="VEuPathDB" id="VectorBase:MDOA002465"/>
<keyword evidence="3" id="KW-1003">Cell membrane</keyword>
<keyword evidence="7 12" id="KW-0472">Membrane</keyword>
<evidence type="ECO:0000256" key="10">
    <source>
        <dbReference type="ARBA" id="ARBA00023288"/>
    </source>
</evidence>
<evidence type="ECO:0000256" key="2">
    <source>
        <dbReference type="ARBA" id="ARBA00010260"/>
    </source>
</evidence>
<evidence type="ECO:0000256" key="5">
    <source>
        <dbReference type="ARBA" id="ARBA00022729"/>
    </source>
</evidence>
<dbReference type="GO" id="GO:0098552">
    <property type="term" value="C:side of membrane"/>
    <property type="evidence" value="ECO:0007669"/>
    <property type="project" value="UniProtKB-KW"/>
</dbReference>
<comment type="similarity">
    <text evidence="2 11">Belongs to the glypican family.</text>
</comment>
<protein>
    <recommendedName>
        <fullName evidence="14">Glypican</fullName>
    </recommendedName>
</protein>
<dbReference type="GO" id="GO:0005886">
    <property type="term" value="C:plasma membrane"/>
    <property type="evidence" value="ECO:0007669"/>
    <property type="project" value="UniProtKB-SubCell"/>
</dbReference>
<dbReference type="STRING" id="7370.A0A1I8M8Z8"/>
<keyword evidence="4 12" id="KW-0336">GPI-anchor</keyword>
<dbReference type="GO" id="GO:0090263">
    <property type="term" value="P:positive regulation of canonical Wnt signaling pathway"/>
    <property type="evidence" value="ECO:0007669"/>
    <property type="project" value="TreeGrafter"/>
</dbReference>
<dbReference type="GO" id="GO:0009986">
    <property type="term" value="C:cell surface"/>
    <property type="evidence" value="ECO:0007669"/>
    <property type="project" value="TreeGrafter"/>
</dbReference>
<evidence type="ECO:0008006" key="14">
    <source>
        <dbReference type="Google" id="ProtNLM"/>
    </source>
</evidence>
<dbReference type="Pfam" id="PF01153">
    <property type="entry name" value="Glypican"/>
    <property type="match status" value="1"/>
</dbReference>
<dbReference type="VEuPathDB" id="VectorBase:MDOMA2_010961"/>
<dbReference type="GO" id="GO:0016477">
    <property type="term" value="P:cell migration"/>
    <property type="evidence" value="ECO:0007669"/>
    <property type="project" value="TreeGrafter"/>
</dbReference>
<evidence type="ECO:0000256" key="9">
    <source>
        <dbReference type="ARBA" id="ARBA00023207"/>
    </source>
</evidence>
<reference evidence="13" key="1">
    <citation type="submission" date="2020-05" db="UniProtKB">
        <authorList>
            <consortium name="EnsemblMetazoa"/>
        </authorList>
    </citation>
    <scope>IDENTIFICATION</scope>
    <source>
        <strain evidence="13">Aabys</strain>
    </source>
</reference>
<dbReference type="PANTHER" id="PTHR10822:SF29">
    <property type="entry name" value="DIVISION ABNORMALLY DELAYED PROTEIN"/>
    <property type="match status" value="1"/>
</dbReference>
<evidence type="ECO:0000256" key="8">
    <source>
        <dbReference type="ARBA" id="ARBA00023180"/>
    </source>
</evidence>
<keyword evidence="5" id="KW-0732">Signal</keyword>
<evidence type="ECO:0000256" key="1">
    <source>
        <dbReference type="ARBA" id="ARBA00004609"/>
    </source>
</evidence>
<dbReference type="GO" id="GO:1905475">
    <property type="term" value="P:regulation of protein localization to membrane"/>
    <property type="evidence" value="ECO:0007669"/>
    <property type="project" value="TreeGrafter"/>
</dbReference>
<keyword evidence="9 12" id="KW-0357">Heparan sulfate</keyword>
<dbReference type="GO" id="GO:0005576">
    <property type="term" value="C:extracellular region"/>
    <property type="evidence" value="ECO:0007669"/>
    <property type="project" value="TreeGrafter"/>
</dbReference>
<dbReference type="AlphaFoldDB" id="A0A1I8M8Z8"/>
<sequence length="155" mass="17072">MVHILINALHQSAEVLGETDELYGAHLTESCQKHLLRMSYCPRCNGLQKTHVKTCYGYCVNVLRGCSAQYAGALDSHWSSVASGLENLMNVHMGADAGIVAAIKQLDVKLPDSIMKAMGNGPELEKTVSRINDVCSLVYFKNVWLNCNFVRKNGK</sequence>
<accession>A0A1I8M8Z8</accession>
<keyword evidence="6 12" id="KW-0654">Proteoglycan</keyword>
<proteinExistence type="inferred from homology"/>
<name>A0A1I8M8Z8_MUSDO</name>
<evidence type="ECO:0000256" key="12">
    <source>
        <dbReference type="RuleBase" id="RU003519"/>
    </source>
</evidence>
<comment type="function">
    <text evidence="12">Cell surface proteoglycan.</text>
</comment>
<organism evidence="13">
    <name type="scientific">Musca domestica</name>
    <name type="common">House fly</name>
    <dbReference type="NCBI Taxonomy" id="7370"/>
    <lineage>
        <taxon>Eukaryota</taxon>
        <taxon>Metazoa</taxon>
        <taxon>Ecdysozoa</taxon>
        <taxon>Arthropoda</taxon>
        <taxon>Hexapoda</taxon>
        <taxon>Insecta</taxon>
        <taxon>Pterygota</taxon>
        <taxon>Neoptera</taxon>
        <taxon>Endopterygota</taxon>
        <taxon>Diptera</taxon>
        <taxon>Brachycera</taxon>
        <taxon>Muscomorpha</taxon>
        <taxon>Muscoidea</taxon>
        <taxon>Muscidae</taxon>
        <taxon>Musca</taxon>
    </lineage>
</organism>
<dbReference type="EnsemblMetazoa" id="MDOA002465-RA">
    <property type="protein sequence ID" value="MDOA002465-PA"/>
    <property type="gene ID" value="MDOA002465"/>
</dbReference>
<evidence type="ECO:0000313" key="13">
    <source>
        <dbReference type="EnsemblMetazoa" id="MDOA002465-PA"/>
    </source>
</evidence>
<comment type="subcellular location">
    <subcellularLocation>
        <location evidence="1 12">Cell membrane</location>
        <topology evidence="1 12">Lipid-anchor</topology>
        <topology evidence="1 12">GPI-anchor</topology>
    </subcellularLocation>
</comment>
<evidence type="ECO:0000256" key="11">
    <source>
        <dbReference type="RuleBase" id="RU003518"/>
    </source>
</evidence>
<dbReference type="PANTHER" id="PTHR10822">
    <property type="entry name" value="GLYPICAN"/>
    <property type="match status" value="1"/>
</dbReference>
<dbReference type="InterPro" id="IPR001863">
    <property type="entry name" value="Glypican"/>
</dbReference>